<reference evidence="2" key="1">
    <citation type="submission" date="2020-09" db="EMBL/GenBank/DDBJ databases">
        <title>Draft Genome Sequence of Paenibacillus sp. WST5.</title>
        <authorList>
            <person name="Bao Z."/>
        </authorList>
    </citation>
    <scope>NUCLEOTIDE SEQUENCE</scope>
    <source>
        <strain evidence="2">WST5</strain>
    </source>
</reference>
<evidence type="ECO:0000313" key="3">
    <source>
        <dbReference type="Proteomes" id="UP000650466"/>
    </source>
</evidence>
<keyword evidence="1" id="KW-1133">Transmembrane helix</keyword>
<dbReference type="Proteomes" id="UP000650466">
    <property type="component" value="Unassembled WGS sequence"/>
</dbReference>
<keyword evidence="1" id="KW-0472">Membrane</keyword>
<feature type="transmembrane region" description="Helical" evidence="1">
    <location>
        <begin position="223"/>
        <end position="242"/>
    </location>
</feature>
<dbReference type="RefSeq" id="WP_188173394.1">
    <property type="nucleotide sequence ID" value="NZ_JACVVD010000002.1"/>
</dbReference>
<dbReference type="AlphaFoldDB" id="A0A926KNP6"/>
<feature type="transmembrane region" description="Helical" evidence="1">
    <location>
        <begin position="7"/>
        <end position="28"/>
    </location>
</feature>
<evidence type="ECO:0000313" key="2">
    <source>
        <dbReference type="EMBL" id="MBD0379583.1"/>
    </source>
</evidence>
<keyword evidence="1" id="KW-0812">Transmembrane</keyword>
<sequence length="247" mass="28295">MKIRQGLTLIVIGIILIIFSVYPLFLMIRESVLETYVDSKYEIEQMINIRNKGQMGKQTQQHQVLTSPFQWEGNSIEVLTEDTGLTAPKTSYSKIDKNIMKISIKINGKEISSPTEAWLPLNDIRDARFLSWLNIVKIKDKKNNEEQIAIVQRLTGEVNVESQQWRVLFVNKDKQINEEGFSYVERGKHLLGVKLVQLSSQSSSFIGYKSDISYLLPSLLFPLVYPTGTCLIGVVLLIVGYVRKKRR</sequence>
<protein>
    <submittedName>
        <fullName evidence="2">Uncharacterized protein</fullName>
    </submittedName>
</protein>
<name>A0A926KNP6_9BACL</name>
<dbReference type="EMBL" id="JACVVD010000002">
    <property type="protein sequence ID" value="MBD0379583.1"/>
    <property type="molecule type" value="Genomic_DNA"/>
</dbReference>
<evidence type="ECO:0000256" key="1">
    <source>
        <dbReference type="SAM" id="Phobius"/>
    </source>
</evidence>
<accession>A0A926KNP6</accession>
<comment type="caution">
    <text evidence="2">The sequence shown here is derived from an EMBL/GenBank/DDBJ whole genome shotgun (WGS) entry which is preliminary data.</text>
</comment>
<proteinExistence type="predicted"/>
<organism evidence="2 3">
    <name type="scientific">Paenibacillus sedimenti</name>
    <dbReference type="NCBI Taxonomy" id="2770274"/>
    <lineage>
        <taxon>Bacteria</taxon>
        <taxon>Bacillati</taxon>
        <taxon>Bacillota</taxon>
        <taxon>Bacilli</taxon>
        <taxon>Bacillales</taxon>
        <taxon>Paenibacillaceae</taxon>
        <taxon>Paenibacillus</taxon>
    </lineage>
</organism>
<keyword evidence="3" id="KW-1185">Reference proteome</keyword>
<gene>
    <name evidence="2" type="ORF">ICC18_05600</name>
</gene>